<dbReference type="InterPro" id="IPR044843">
    <property type="entry name" value="Trans_IPPS_bact-type"/>
</dbReference>
<reference evidence="3 4" key="1">
    <citation type="submission" date="2019-12" db="EMBL/GenBank/DDBJ databases">
        <authorList>
            <person name="Kun Z."/>
        </authorList>
    </citation>
    <scope>NUCLEOTIDE SEQUENCE [LARGE SCALE GENOMIC DNA]</scope>
    <source>
        <strain evidence="3 4">YIM 123512</strain>
    </source>
</reference>
<dbReference type="GO" id="GO:0004311">
    <property type="term" value="F:geranylgeranyl diphosphate synthase activity"/>
    <property type="evidence" value="ECO:0007669"/>
    <property type="project" value="InterPro"/>
</dbReference>
<dbReference type="Pfam" id="PF00494">
    <property type="entry name" value="SQS_PSY"/>
    <property type="match status" value="1"/>
</dbReference>
<evidence type="ECO:0000313" key="3">
    <source>
        <dbReference type="EMBL" id="MXG91799.1"/>
    </source>
</evidence>
<name>A0A6L7F3I6_9ACTN</name>
<dbReference type="InterPro" id="IPR019845">
    <property type="entry name" value="Squalene/phytoene_synthase_CS"/>
</dbReference>
<comment type="caution">
    <text evidence="3">The sequence shown here is derived from an EMBL/GenBank/DDBJ whole genome shotgun (WGS) entry which is preliminary data.</text>
</comment>
<dbReference type="InterPro" id="IPR002060">
    <property type="entry name" value="Squ/phyt_synthse"/>
</dbReference>
<evidence type="ECO:0000256" key="2">
    <source>
        <dbReference type="ARBA" id="ARBA00022679"/>
    </source>
</evidence>
<evidence type="ECO:0000256" key="1">
    <source>
        <dbReference type="ARBA" id="ARBA00004684"/>
    </source>
</evidence>
<dbReference type="InterPro" id="IPR008949">
    <property type="entry name" value="Isoprenoid_synthase_dom_sf"/>
</dbReference>
<dbReference type="SFLD" id="SFLDG01018">
    <property type="entry name" value="Squalene/Phytoene_Synthase_Lik"/>
    <property type="match status" value="1"/>
</dbReference>
<dbReference type="Proteomes" id="UP000473325">
    <property type="component" value="Unassembled WGS sequence"/>
</dbReference>
<proteinExistence type="predicted"/>
<dbReference type="GO" id="GO:0008299">
    <property type="term" value="P:isoprenoid biosynthetic process"/>
    <property type="evidence" value="ECO:0007669"/>
    <property type="project" value="UniProtKB-ARBA"/>
</dbReference>
<dbReference type="SUPFAM" id="SSF48576">
    <property type="entry name" value="Terpenoid synthases"/>
    <property type="match status" value="1"/>
</dbReference>
<dbReference type="PANTHER" id="PTHR31480">
    <property type="entry name" value="BIFUNCTIONAL LYCOPENE CYCLASE/PHYTOENE SYNTHASE"/>
    <property type="match status" value="1"/>
</dbReference>
<dbReference type="Gene3D" id="1.10.600.10">
    <property type="entry name" value="Farnesyl Diphosphate Synthase"/>
    <property type="match status" value="1"/>
</dbReference>
<gene>
    <name evidence="3" type="ORF">GRQ65_19840</name>
</gene>
<dbReference type="UniPathway" id="UPA00799"/>
<sequence>MRPAAPGPEDPAAFYDEVARRSAGLVLQSYSSSFGMASRLLAEPVRTHVRTLYALVRLADEVVDAPRAGLDVERQRAVLDELETETLRALRTGHSANLVVHAFAGTARTCGIEPQLITPFFASMRTDLDVREHDQDSFERYVYGSAEVVGLMCLRAFLLETPDPDAAYAELEPGARALGAAFQKVNFLRDLAEDSQLLGRRYFPGVDPAALDEPTKHRLLDDIDTDLRVSAAAVTALPASSRRAVAAAHALFAELSLRLRSTPAAQVRTQRVRVPGPRKAVVVARSLATSARPARKESR</sequence>
<comment type="pathway">
    <text evidence="1">Carotenoid biosynthesis; phytoene biosynthesis.</text>
</comment>
<dbReference type="AlphaFoldDB" id="A0A6L7F3I6"/>
<keyword evidence="2" id="KW-0808">Transferase</keyword>
<dbReference type="SFLD" id="SFLDG01212">
    <property type="entry name" value="Phytoene_synthase_like"/>
    <property type="match status" value="1"/>
</dbReference>
<dbReference type="SFLD" id="SFLDS00005">
    <property type="entry name" value="Isoprenoid_Synthase_Type_I"/>
    <property type="match status" value="1"/>
</dbReference>
<dbReference type="EMBL" id="WUEK01000015">
    <property type="protein sequence ID" value="MXG91799.1"/>
    <property type="molecule type" value="Genomic_DNA"/>
</dbReference>
<dbReference type="PROSITE" id="PS01045">
    <property type="entry name" value="SQUALEN_PHYTOEN_SYN_2"/>
    <property type="match status" value="1"/>
</dbReference>
<accession>A0A6L7F3I6</accession>
<keyword evidence="4" id="KW-1185">Reference proteome</keyword>
<evidence type="ECO:0000313" key="4">
    <source>
        <dbReference type="Proteomes" id="UP000473325"/>
    </source>
</evidence>
<organism evidence="3 4">
    <name type="scientific">Nocardioides flavescens</name>
    <dbReference type="NCBI Taxonomy" id="2691959"/>
    <lineage>
        <taxon>Bacteria</taxon>
        <taxon>Bacillati</taxon>
        <taxon>Actinomycetota</taxon>
        <taxon>Actinomycetes</taxon>
        <taxon>Propionibacteriales</taxon>
        <taxon>Nocardioidaceae</taxon>
        <taxon>Nocardioides</taxon>
    </lineage>
</organism>
<protein>
    <submittedName>
        <fullName evidence="3">Phytoene/squalene synthase family protein</fullName>
    </submittedName>
</protein>